<protein>
    <submittedName>
        <fullName evidence="5">FAD-dependent oxidoreductase</fullName>
    </submittedName>
</protein>
<reference evidence="6" key="1">
    <citation type="journal article" date="2019" name="Int. J. Syst. Evol. Microbiol.">
        <title>The Global Catalogue of Microorganisms (GCM) 10K type strain sequencing project: providing services to taxonomists for standard genome sequencing and annotation.</title>
        <authorList>
            <consortium name="The Broad Institute Genomics Platform"/>
            <consortium name="The Broad Institute Genome Sequencing Center for Infectious Disease"/>
            <person name="Wu L."/>
            <person name="Ma J."/>
        </authorList>
    </citation>
    <scope>NUCLEOTIDE SEQUENCE [LARGE SCALE GENOMIC DNA]</scope>
    <source>
        <strain evidence="6">TBRC 1826</strain>
    </source>
</reference>
<dbReference type="PANTHER" id="PTHR13789">
    <property type="entry name" value="MONOOXYGENASE"/>
    <property type="match status" value="1"/>
</dbReference>
<keyword evidence="2" id="KW-0503">Monooxygenase</keyword>
<dbReference type="PANTHER" id="PTHR13789:SF309">
    <property type="entry name" value="PUTATIVE (AFU_ORTHOLOGUE AFUA_6G14510)-RELATED"/>
    <property type="match status" value="1"/>
</dbReference>
<evidence type="ECO:0000256" key="2">
    <source>
        <dbReference type="ARBA" id="ARBA00023033"/>
    </source>
</evidence>
<evidence type="ECO:0000256" key="1">
    <source>
        <dbReference type="ARBA" id="ARBA00023002"/>
    </source>
</evidence>
<dbReference type="EMBL" id="JBHSBH010000004">
    <property type="protein sequence ID" value="MFC3995345.1"/>
    <property type="molecule type" value="Genomic_DNA"/>
</dbReference>
<organism evidence="5 6">
    <name type="scientific">Nocardiopsis sediminis</name>
    <dbReference type="NCBI Taxonomy" id="1778267"/>
    <lineage>
        <taxon>Bacteria</taxon>
        <taxon>Bacillati</taxon>
        <taxon>Actinomycetota</taxon>
        <taxon>Actinomycetes</taxon>
        <taxon>Streptosporangiales</taxon>
        <taxon>Nocardiopsidaceae</taxon>
        <taxon>Nocardiopsis</taxon>
    </lineage>
</organism>
<dbReference type="InterPro" id="IPR002938">
    <property type="entry name" value="FAD-bd"/>
</dbReference>
<comment type="caution">
    <text evidence="5">The sequence shown here is derived from an EMBL/GenBank/DDBJ whole genome shotgun (WGS) entry which is preliminary data.</text>
</comment>
<dbReference type="Pfam" id="PF01494">
    <property type="entry name" value="FAD_binding_3"/>
    <property type="match status" value="2"/>
</dbReference>
<dbReference type="Gene3D" id="3.50.50.60">
    <property type="entry name" value="FAD/NAD(P)-binding domain"/>
    <property type="match status" value="1"/>
</dbReference>
<dbReference type="PRINTS" id="PR00420">
    <property type="entry name" value="RNGMNOXGNASE"/>
</dbReference>
<dbReference type="RefSeq" id="WP_378530376.1">
    <property type="nucleotide sequence ID" value="NZ_JBHSBH010000004.1"/>
</dbReference>
<proteinExistence type="predicted"/>
<evidence type="ECO:0000256" key="3">
    <source>
        <dbReference type="SAM" id="MobiDB-lite"/>
    </source>
</evidence>
<accession>A0ABV8FGV7</accession>
<evidence type="ECO:0000313" key="6">
    <source>
        <dbReference type="Proteomes" id="UP001595847"/>
    </source>
</evidence>
<dbReference type="InterPro" id="IPR036188">
    <property type="entry name" value="FAD/NAD-bd_sf"/>
</dbReference>
<sequence>MRALVIGAGIGGPVAAVALRRAGIDAVVHEAHAGPAASLGSFLNIAPNGLAALDALGILGPVLSAADFPTSSIEMRNGKGRHLGTLSDGSADLGPGLRTVTIMRGRLQEALSHAAADNGVGIEYGRRLTGVTDTGSGVVAHFTDGGTSEGDVLIGADGIHSPVRAAMYGAAGERAPRPEYTGLLNIGGVTPPLPLEPTPEGTIRMTYGRRAFFGHQTAPDGRIFWFTNFPHPRADRDTLTSRTPEQWRDHVIGLFTGDHPDITAILRASPVPGFTPDGIHDIAGLPYWSRGRVGLLGDAAHAVSSSSGQGASLAVEDAVTVAACLRDVADPASALQVYEALRRDRVGRIVAEGRRRGRTKLAAGPLQTALRDLVLPVVFRAIAARKGHSWIFDHRIDFEARVDAAAGGVSGGVSGPRGPRWPGAPRWPSGGAGRR</sequence>
<keyword evidence="1" id="KW-0560">Oxidoreductase</keyword>
<evidence type="ECO:0000313" key="5">
    <source>
        <dbReference type="EMBL" id="MFC3995345.1"/>
    </source>
</evidence>
<feature type="region of interest" description="Disordered" evidence="3">
    <location>
        <begin position="409"/>
        <end position="435"/>
    </location>
</feature>
<name>A0ABV8FGV7_9ACTN</name>
<keyword evidence="6" id="KW-1185">Reference proteome</keyword>
<feature type="compositionally biased region" description="Low complexity" evidence="3">
    <location>
        <begin position="416"/>
        <end position="429"/>
    </location>
</feature>
<feature type="domain" description="FAD-binding" evidence="4">
    <location>
        <begin position="288"/>
        <end position="351"/>
    </location>
</feature>
<dbReference type="Proteomes" id="UP001595847">
    <property type="component" value="Unassembled WGS sequence"/>
</dbReference>
<dbReference type="SUPFAM" id="SSF51905">
    <property type="entry name" value="FAD/NAD(P)-binding domain"/>
    <property type="match status" value="1"/>
</dbReference>
<feature type="domain" description="FAD-binding" evidence="4">
    <location>
        <begin position="3"/>
        <end position="167"/>
    </location>
</feature>
<evidence type="ECO:0000259" key="4">
    <source>
        <dbReference type="Pfam" id="PF01494"/>
    </source>
</evidence>
<gene>
    <name evidence="5" type="ORF">ACFOVU_05445</name>
</gene>
<dbReference type="InterPro" id="IPR050493">
    <property type="entry name" value="FAD-dep_Monooxygenase_BioMet"/>
</dbReference>